<evidence type="ECO:0000313" key="3">
    <source>
        <dbReference type="Proteomes" id="UP000008808"/>
    </source>
</evidence>
<proteinExistence type="predicted"/>
<accession>Q2NCI7</accession>
<dbReference type="PANTHER" id="PTHR12461">
    <property type="entry name" value="HYPOXIA-INDUCIBLE FACTOR 1 ALPHA INHIBITOR-RELATED"/>
    <property type="match status" value="1"/>
</dbReference>
<dbReference type="RefSeq" id="WP_011413480.1">
    <property type="nucleotide sequence ID" value="NC_007722.1"/>
</dbReference>
<dbReference type="SMART" id="SM00558">
    <property type="entry name" value="JmjC"/>
    <property type="match status" value="1"/>
</dbReference>
<dbReference type="AlphaFoldDB" id="Q2NCI7"/>
<protein>
    <recommendedName>
        <fullName evidence="1">JmjC domain-containing protein</fullName>
    </recommendedName>
</protein>
<dbReference type="Proteomes" id="UP000008808">
    <property type="component" value="Chromosome"/>
</dbReference>
<dbReference type="SUPFAM" id="SSF51197">
    <property type="entry name" value="Clavaminate synthase-like"/>
    <property type="match status" value="1"/>
</dbReference>
<sequence>MNYVSTLHESTIGGISHSGEVFPPEARKAFAANYPEVPHKLRHTLESHRLLTLDALAGLASALPSSSIEYNRGDLPIGVDGKPGSTGMTIEDTIRHIATSNSWAVLKNVEQVPAYRDLLLRLLGELKADVESRTGAMLRPQGFVFISSPNAVTPYHFDPEHNILLQLKGSKAMTQFPAGDPAFAPDEIHETYHSGGARELQWHDAMLPGGKEFPLEPGEALFVPVMAPHFVRNGADSSISLSITWRSDWSFAEADARGFNRLTRKLGISPKAPGRWPKQNRAKAYAYRALRKTGLVA</sequence>
<dbReference type="EMBL" id="CP000157">
    <property type="protein sequence ID" value="ABC62604.1"/>
    <property type="molecule type" value="Genomic_DNA"/>
</dbReference>
<feature type="domain" description="JmjC" evidence="1">
    <location>
        <begin position="101"/>
        <end position="262"/>
    </location>
</feature>
<dbReference type="STRING" id="314225.ELI_02560"/>
<dbReference type="OrthoDB" id="3776825at2"/>
<evidence type="ECO:0000313" key="2">
    <source>
        <dbReference type="EMBL" id="ABC62604.1"/>
    </source>
</evidence>
<evidence type="ECO:0000259" key="1">
    <source>
        <dbReference type="PROSITE" id="PS51184"/>
    </source>
</evidence>
<reference evidence="3" key="1">
    <citation type="journal article" date="2009" name="J. Bacteriol.">
        <title>Complete genome sequence of Erythrobacter litoralis HTCC2594.</title>
        <authorList>
            <person name="Oh H.M."/>
            <person name="Giovannoni S.J."/>
            <person name="Ferriera S."/>
            <person name="Johnson J."/>
            <person name="Cho J.C."/>
        </authorList>
    </citation>
    <scope>NUCLEOTIDE SEQUENCE [LARGE SCALE GENOMIC DNA]</scope>
    <source>
        <strain evidence="3">HTCC2594</strain>
    </source>
</reference>
<organism evidence="2 3">
    <name type="scientific">Erythrobacter litoralis (strain HTCC2594)</name>
    <dbReference type="NCBI Taxonomy" id="314225"/>
    <lineage>
        <taxon>Bacteria</taxon>
        <taxon>Pseudomonadati</taxon>
        <taxon>Pseudomonadota</taxon>
        <taxon>Alphaproteobacteria</taxon>
        <taxon>Sphingomonadales</taxon>
        <taxon>Erythrobacteraceae</taxon>
        <taxon>Erythrobacter/Porphyrobacter group</taxon>
        <taxon>Erythrobacter</taxon>
    </lineage>
</organism>
<dbReference type="HOGENOM" id="CLU_073266_0_0_5"/>
<name>Q2NCI7_ERYLH</name>
<dbReference type="KEGG" id="eli:ELI_02560"/>
<dbReference type="PANTHER" id="PTHR12461:SF105">
    <property type="entry name" value="HYPOXIA-INDUCIBLE FACTOR 1-ALPHA INHIBITOR"/>
    <property type="match status" value="1"/>
</dbReference>
<dbReference type="Gene3D" id="2.60.120.650">
    <property type="entry name" value="Cupin"/>
    <property type="match status" value="1"/>
</dbReference>
<dbReference type="InterPro" id="IPR003347">
    <property type="entry name" value="JmjC_dom"/>
</dbReference>
<keyword evidence="3" id="KW-1185">Reference proteome</keyword>
<dbReference type="eggNOG" id="COG2850">
    <property type="taxonomic scope" value="Bacteria"/>
</dbReference>
<gene>
    <name evidence="2" type="ordered locus">ELI_02560</name>
</gene>
<dbReference type="PROSITE" id="PS51184">
    <property type="entry name" value="JMJC"/>
    <property type="match status" value="1"/>
</dbReference>